<evidence type="ECO:0000313" key="4">
    <source>
        <dbReference type="Proteomes" id="UP000228921"/>
    </source>
</evidence>
<sequence length="711" mass="76964">MSEMLETIEALVGYLFVVGGRAVGATPPGALVELPPRKAQRGREADTFFTLITPHGKTHATANIYEALTHLAAEVYFRSSGGVTSGLREAIHAVNSQISEAGQRYTLNMICAVLRGNEVYLARTAESVCILRQNGDFAYHPDQIGEGLPLGATSSPEIKLSRCEVAPGDLMVLCDGALARADRAALNAALAERELTAILEPLKALAHRDTQALIIQFATPETPDPTPIPKPRKSTPVSEPVPSPAPGVEAPPPSPAPAPTQAAAPSEPTSKPEPPLGQRAALATGNALGSFAKGLRRALSRLLPEPSEENAPRIPTMVAAILAILVPILVVFVMVALQLSQFDLTQFEQMVRDVETAVRQAELVDLQDERLARTVWLGILERVAYVETTSGRTNDPTLNRIRLKAQGILDRFDKVTRRTPTPLRNFGEGAQVVSVIVRGGADVYTLDANRSAIYRDTLAPEVNMLITRNTQPVVQRGQAVGAFSVREVVDMLWLAEGGVQRANVLAALDTQGILITYSPTFAPATAQRLPGADLWGAPIALATWRGNLYLLDPEANQIWRYRPLGNSYPNPPEEYFNGEVRPDLSTAVDFGIDPNGNVYIFFADGQLRKFTSGIEQRFALSGMPADGLKSGRAMYLDGDSPLPSIYLLDSADQSVYQITLSGAFRYRFRANDPNLFRSLSSIYAERDNIFVASGNVLYHFSVTDLAGRPAP</sequence>
<keyword evidence="2" id="KW-1133">Transmembrane helix</keyword>
<name>A0A2M8P452_9CHLR</name>
<feature type="compositionally biased region" description="Pro residues" evidence="1">
    <location>
        <begin position="239"/>
        <end position="258"/>
    </location>
</feature>
<organism evidence="3 4">
    <name type="scientific">Candidatus Thermofonsia Clade 1 bacterium</name>
    <dbReference type="NCBI Taxonomy" id="2364210"/>
    <lineage>
        <taxon>Bacteria</taxon>
        <taxon>Bacillati</taxon>
        <taxon>Chloroflexota</taxon>
        <taxon>Candidatus Thermofontia</taxon>
        <taxon>Candidatus Thermofonsia Clade 1</taxon>
    </lineage>
</organism>
<gene>
    <name evidence="3" type="ORF">CUN51_01485</name>
</gene>
<accession>A0A2M8P452</accession>
<dbReference type="SUPFAM" id="SSF101898">
    <property type="entry name" value="NHL repeat"/>
    <property type="match status" value="1"/>
</dbReference>
<keyword evidence="2" id="KW-0812">Transmembrane</keyword>
<evidence type="ECO:0000256" key="2">
    <source>
        <dbReference type="SAM" id="Phobius"/>
    </source>
</evidence>
<dbReference type="EMBL" id="PGTK01000001">
    <property type="protein sequence ID" value="PJF32328.1"/>
    <property type="molecule type" value="Genomic_DNA"/>
</dbReference>
<proteinExistence type="predicted"/>
<protein>
    <recommendedName>
        <fullName evidence="5">PPM-type phosphatase domain-containing protein</fullName>
    </recommendedName>
</protein>
<evidence type="ECO:0000256" key="1">
    <source>
        <dbReference type="SAM" id="MobiDB-lite"/>
    </source>
</evidence>
<feature type="compositionally biased region" description="Low complexity" evidence="1">
    <location>
        <begin position="259"/>
        <end position="269"/>
    </location>
</feature>
<keyword evidence="2" id="KW-0472">Membrane</keyword>
<dbReference type="InterPro" id="IPR011042">
    <property type="entry name" value="6-blade_b-propeller_TolB-like"/>
</dbReference>
<evidence type="ECO:0008006" key="5">
    <source>
        <dbReference type="Google" id="ProtNLM"/>
    </source>
</evidence>
<dbReference type="Proteomes" id="UP000228921">
    <property type="component" value="Unassembled WGS sequence"/>
</dbReference>
<feature type="transmembrane region" description="Helical" evidence="2">
    <location>
        <begin position="317"/>
        <end position="337"/>
    </location>
</feature>
<dbReference type="AlphaFoldDB" id="A0A2M8P452"/>
<dbReference type="Gene3D" id="2.120.10.30">
    <property type="entry name" value="TolB, C-terminal domain"/>
    <property type="match status" value="1"/>
</dbReference>
<reference evidence="3 4" key="1">
    <citation type="submission" date="2017-11" db="EMBL/GenBank/DDBJ databases">
        <title>Evolution of Phototrophy in the Chloroflexi Phylum Driven by Horizontal Gene Transfer.</title>
        <authorList>
            <person name="Ward L.M."/>
            <person name="Hemp J."/>
            <person name="Shih P.M."/>
            <person name="Mcglynn S.E."/>
            <person name="Fischer W."/>
        </authorList>
    </citation>
    <scope>NUCLEOTIDE SEQUENCE [LARGE SCALE GENOMIC DNA]</scope>
    <source>
        <strain evidence="3">CP2_2F</strain>
    </source>
</reference>
<evidence type="ECO:0000313" key="3">
    <source>
        <dbReference type="EMBL" id="PJF32328.1"/>
    </source>
</evidence>
<feature type="region of interest" description="Disordered" evidence="1">
    <location>
        <begin position="218"/>
        <end position="278"/>
    </location>
</feature>
<comment type="caution">
    <text evidence="3">The sequence shown here is derived from an EMBL/GenBank/DDBJ whole genome shotgun (WGS) entry which is preliminary data.</text>
</comment>